<comment type="caution">
    <text evidence="4">The sequence shown here is derived from an EMBL/GenBank/DDBJ whole genome shotgun (WGS) entry which is preliminary data.</text>
</comment>
<dbReference type="GO" id="GO:0005829">
    <property type="term" value="C:cytosol"/>
    <property type="evidence" value="ECO:0007669"/>
    <property type="project" value="TreeGrafter"/>
</dbReference>
<dbReference type="Proteomes" id="UP000218887">
    <property type="component" value="Unassembled WGS sequence"/>
</dbReference>
<dbReference type="AlphaFoldDB" id="A0A2A2ICG9"/>
<feature type="domain" description="AAA" evidence="3">
    <location>
        <begin position="125"/>
        <end position="277"/>
    </location>
</feature>
<dbReference type="InterPro" id="IPR027417">
    <property type="entry name" value="P-loop_NTPase"/>
</dbReference>
<dbReference type="SUPFAM" id="SSF52540">
    <property type="entry name" value="P-loop containing nucleoside triphosphate hydrolases"/>
    <property type="match status" value="1"/>
</dbReference>
<dbReference type="Gene3D" id="3.40.50.10850">
    <property type="entry name" value="Ntrc-like two-domain protein"/>
    <property type="match status" value="1"/>
</dbReference>
<protein>
    <recommendedName>
        <fullName evidence="3">AAA domain-containing protein</fullName>
    </recommendedName>
</protein>
<evidence type="ECO:0000313" key="4">
    <source>
        <dbReference type="EMBL" id="PAV28964.1"/>
    </source>
</evidence>
<dbReference type="PANTHER" id="PTHR43384">
    <property type="entry name" value="SEPTUM SITE-DETERMINING PROTEIN MIND HOMOLOG, CHLOROPLASTIC-RELATED"/>
    <property type="match status" value="1"/>
</dbReference>
<dbReference type="Pfam" id="PF13614">
    <property type="entry name" value="AAA_31"/>
    <property type="match status" value="1"/>
</dbReference>
<evidence type="ECO:0000256" key="2">
    <source>
        <dbReference type="ARBA" id="ARBA00022840"/>
    </source>
</evidence>
<keyword evidence="2" id="KW-0067">ATP-binding</keyword>
<reference evidence="4 5" key="1">
    <citation type="submission" date="2017-08" db="EMBL/GenBank/DDBJ databases">
        <title>Virgibacillus indicus sp. nov. and Virgibacillus profoundi sp. nov, two moderately halophilic bacteria isolated from marine sediment by using the Microfluidic Streak Plate.</title>
        <authorList>
            <person name="Xu B."/>
            <person name="Hu B."/>
            <person name="Wang J."/>
            <person name="Zhu Y."/>
            <person name="Huang L."/>
            <person name="Du W."/>
            <person name="Huang Y."/>
        </authorList>
    </citation>
    <scope>NUCLEOTIDE SEQUENCE [LARGE SCALE GENOMIC DNA]</scope>
    <source>
        <strain evidence="4 5">IO3-P3-H5</strain>
    </source>
</reference>
<name>A0A2A2ICG9_9BACI</name>
<dbReference type="GO" id="GO:0016887">
    <property type="term" value="F:ATP hydrolysis activity"/>
    <property type="evidence" value="ECO:0007669"/>
    <property type="project" value="TreeGrafter"/>
</dbReference>
<dbReference type="InterPro" id="IPR050625">
    <property type="entry name" value="ParA/MinD_ATPase"/>
</dbReference>
<evidence type="ECO:0000256" key="1">
    <source>
        <dbReference type="ARBA" id="ARBA00022741"/>
    </source>
</evidence>
<dbReference type="GO" id="GO:0005524">
    <property type="term" value="F:ATP binding"/>
    <property type="evidence" value="ECO:0007669"/>
    <property type="project" value="UniProtKB-KW"/>
</dbReference>
<sequence length="368" mass="42560">MMNKVKIVLFTLDDTYAEYFSNYMRNPENGIKFSTKIYTDENAFRKNTRNQKQHILLTDLEIDTEETKNFDKVINLTGDQINQTEKELVIFKYQPLKELLSQVLAAYYEANGKLAAMVNGKQKETVISFYSGSAGSGKTLFSLCLAKHLAMQEKNVFYLNLEQLHTTYLFFKEEKESSVEVFYYLKNNVERLISKIELLKSRDSLTNIEYFSLPVLPEEMEIITSEQINILIQALKETQNYDYIIIDLDSSIHERNIAAMENSDEVFWVLNSDEASLAKSQYILDNDVLDINMDKTKIHYVLNKVGSSVFEGFNSYNFSIETHVPFNAHWLEISEQTKVLEDTLIGEQLSKLFEKNPDIFSEVAAVES</sequence>
<dbReference type="Gene3D" id="3.40.50.300">
    <property type="entry name" value="P-loop containing nucleotide triphosphate hydrolases"/>
    <property type="match status" value="1"/>
</dbReference>
<evidence type="ECO:0000259" key="3">
    <source>
        <dbReference type="Pfam" id="PF13614"/>
    </source>
</evidence>
<keyword evidence="5" id="KW-1185">Reference proteome</keyword>
<dbReference type="OrthoDB" id="3035369at2"/>
<keyword evidence="1" id="KW-0547">Nucleotide-binding</keyword>
<gene>
    <name evidence="4" type="ORF">CIL05_13360</name>
</gene>
<organism evidence="4 5">
    <name type="scientific">Virgibacillus profundi</name>
    <dbReference type="NCBI Taxonomy" id="2024555"/>
    <lineage>
        <taxon>Bacteria</taxon>
        <taxon>Bacillati</taxon>
        <taxon>Bacillota</taxon>
        <taxon>Bacilli</taxon>
        <taxon>Bacillales</taxon>
        <taxon>Bacillaceae</taxon>
        <taxon>Virgibacillus</taxon>
    </lineage>
</organism>
<dbReference type="GO" id="GO:0051782">
    <property type="term" value="P:negative regulation of cell division"/>
    <property type="evidence" value="ECO:0007669"/>
    <property type="project" value="TreeGrafter"/>
</dbReference>
<dbReference type="PANTHER" id="PTHR43384:SF6">
    <property type="entry name" value="SEPTUM SITE-DETERMINING PROTEIN MIND HOMOLOG, CHLOROPLASTIC"/>
    <property type="match status" value="1"/>
</dbReference>
<dbReference type="EMBL" id="NPOA01000009">
    <property type="protein sequence ID" value="PAV28964.1"/>
    <property type="molecule type" value="Genomic_DNA"/>
</dbReference>
<accession>A0A2A2ICG9</accession>
<proteinExistence type="predicted"/>
<evidence type="ECO:0000313" key="5">
    <source>
        <dbReference type="Proteomes" id="UP000218887"/>
    </source>
</evidence>
<dbReference type="GO" id="GO:0009898">
    <property type="term" value="C:cytoplasmic side of plasma membrane"/>
    <property type="evidence" value="ECO:0007669"/>
    <property type="project" value="TreeGrafter"/>
</dbReference>
<dbReference type="InterPro" id="IPR025669">
    <property type="entry name" value="AAA_dom"/>
</dbReference>